<evidence type="ECO:0000256" key="5">
    <source>
        <dbReference type="ARBA" id="ARBA00022519"/>
    </source>
</evidence>
<dbReference type="GO" id="GO:0015031">
    <property type="term" value="P:protein transport"/>
    <property type="evidence" value="ECO:0007669"/>
    <property type="project" value="UniProtKB-KW"/>
</dbReference>
<evidence type="ECO:0000256" key="8">
    <source>
        <dbReference type="ARBA" id="ARBA00022989"/>
    </source>
</evidence>
<keyword evidence="13" id="KW-1185">Reference proteome</keyword>
<evidence type="ECO:0000256" key="10">
    <source>
        <dbReference type="SAM" id="SignalP"/>
    </source>
</evidence>
<feature type="chain" id="PRO_5011648381" evidence="10">
    <location>
        <begin position="20"/>
        <end position="141"/>
    </location>
</feature>
<comment type="similarity">
    <text evidence="2">Belongs to the TonB family.</text>
</comment>
<evidence type="ECO:0000256" key="4">
    <source>
        <dbReference type="ARBA" id="ARBA00022475"/>
    </source>
</evidence>
<dbReference type="GO" id="GO:0031992">
    <property type="term" value="F:energy transducer activity"/>
    <property type="evidence" value="ECO:0007669"/>
    <property type="project" value="TreeGrafter"/>
</dbReference>
<keyword evidence="9" id="KW-0472">Membrane</keyword>
<keyword evidence="7" id="KW-0653">Protein transport</keyword>
<dbReference type="Gene3D" id="3.30.1150.10">
    <property type="match status" value="1"/>
</dbReference>
<feature type="domain" description="TonB C-terminal" evidence="11">
    <location>
        <begin position="53"/>
        <end position="141"/>
    </location>
</feature>
<accession>A0A1Z4BRI8</accession>
<evidence type="ECO:0000256" key="3">
    <source>
        <dbReference type="ARBA" id="ARBA00022448"/>
    </source>
</evidence>
<protein>
    <submittedName>
        <fullName evidence="12">Energy transducer TonB</fullName>
    </submittedName>
</protein>
<dbReference type="EMBL" id="CP022022">
    <property type="protein sequence ID" value="ASF43859.1"/>
    <property type="molecule type" value="Genomic_DNA"/>
</dbReference>
<comment type="subcellular location">
    <subcellularLocation>
        <location evidence="1">Cell inner membrane</location>
        <topology evidence="1">Single-pass membrane protein</topology>
        <orientation evidence="1">Periplasmic side</orientation>
    </subcellularLocation>
</comment>
<dbReference type="AlphaFoldDB" id="A0A1Z4BRI8"/>
<dbReference type="GO" id="GO:0098797">
    <property type="term" value="C:plasma membrane protein complex"/>
    <property type="evidence" value="ECO:0007669"/>
    <property type="project" value="TreeGrafter"/>
</dbReference>
<name>A0A1Z4BRI8_9FLAO</name>
<evidence type="ECO:0000313" key="12">
    <source>
        <dbReference type="EMBL" id="ASF43859.1"/>
    </source>
</evidence>
<dbReference type="NCBIfam" id="TIGR01352">
    <property type="entry name" value="tonB_Cterm"/>
    <property type="match status" value="1"/>
</dbReference>
<evidence type="ECO:0000256" key="9">
    <source>
        <dbReference type="ARBA" id="ARBA00023136"/>
    </source>
</evidence>
<keyword evidence="4" id="KW-1003">Cell membrane</keyword>
<keyword evidence="3" id="KW-0813">Transport</keyword>
<feature type="signal peptide" evidence="10">
    <location>
        <begin position="1"/>
        <end position="19"/>
    </location>
</feature>
<sequence>MKKYILILLTLLFVGFSYAQNKEEETDIPYSKVEQKPRFQECKDVPEDETFKCFQEVLNKHIENTLKYPTEAKEVGIEGKVNVSFRIKKDGNTEVIGLRGVDKVLEQEAKRIIESMPKLIPAKQNGKPIAVTIAYPIFFKL</sequence>
<dbReference type="PANTHER" id="PTHR33446">
    <property type="entry name" value="PROTEIN TONB-RELATED"/>
    <property type="match status" value="1"/>
</dbReference>
<gene>
    <name evidence="12" type="ORF">CBG49_12645</name>
</gene>
<reference evidence="13" key="1">
    <citation type="submission" date="2017-06" db="EMBL/GenBank/DDBJ databases">
        <title>Complete genome sequence of Capnocytophaga sp. KCOM 1579 (=ChDC OS43) isolated from a human refractory periapical abscess lesion.</title>
        <authorList>
            <person name="Kook J.-K."/>
            <person name="Park S.-N."/>
            <person name="Lim Y.K."/>
            <person name="Roh H."/>
        </authorList>
    </citation>
    <scope>NUCLEOTIDE SEQUENCE [LARGE SCALE GENOMIC DNA]</scope>
    <source>
        <strain evidence="13">ChDC OS43</strain>
    </source>
</reference>
<dbReference type="InterPro" id="IPR006260">
    <property type="entry name" value="TonB/TolA_C"/>
</dbReference>
<dbReference type="Proteomes" id="UP000197007">
    <property type="component" value="Chromosome"/>
</dbReference>
<dbReference type="RefSeq" id="WP_009413540.1">
    <property type="nucleotide sequence ID" value="NZ_CP022022.1"/>
</dbReference>
<evidence type="ECO:0000256" key="2">
    <source>
        <dbReference type="ARBA" id="ARBA00006555"/>
    </source>
</evidence>
<keyword evidence="10" id="KW-0732">Signal</keyword>
<dbReference type="GO" id="GO:0055085">
    <property type="term" value="P:transmembrane transport"/>
    <property type="evidence" value="ECO:0007669"/>
    <property type="project" value="InterPro"/>
</dbReference>
<dbReference type="Pfam" id="PF03544">
    <property type="entry name" value="TonB_C"/>
    <property type="match status" value="1"/>
</dbReference>
<keyword evidence="8" id="KW-1133">Transmembrane helix</keyword>
<proteinExistence type="inferred from homology"/>
<dbReference type="InterPro" id="IPR051045">
    <property type="entry name" value="TonB-dependent_transducer"/>
</dbReference>
<evidence type="ECO:0000256" key="7">
    <source>
        <dbReference type="ARBA" id="ARBA00022927"/>
    </source>
</evidence>
<evidence type="ECO:0000256" key="1">
    <source>
        <dbReference type="ARBA" id="ARBA00004383"/>
    </source>
</evidence>
<dbReference type="KEGG" id="capn:CBG49_12645"/>
<organism evidence="12 13">
    <name type="scientific">Capnocytophaga endodontalis</name>
    <dbReference type="NCBI Taxonomy" id="2708117"/>
    <lineage>
        <taxon>Bacteria</taxon>
        <taxon>Pseudomonadati</taxon>
        <taxon>Bacteroidota</taxon>
        <taxon>Flavobacteriia</taxon>
        <taxon>Flavobacteriales</taxon>
        <taxon>Flavobacteriaceae</taxon>
        <taxon>Capnocytophaga</taxon>
    </lineage>
</organism>
<evidence type="ECO:0000259" key="11">
    <source>
        <dbReference type="PROSITE" id="PS52015"/>
    </source>
</evidence>
<dbReference type="PROSITE" id="PS52015">
    <property type="entry name" value="TONB_CTD"/>
    <property type="match status" value="1"/>
</dbReference>
<evidence type="ECO:0000256" key="6">
    <source>
        <dbReference type="ARBA" id="ARBA00022692"/>
    </source>
</evidence>
<evidence type="ECO:0000313" key="13">
    <source>
        <dbReference type="Proteomes" id="UP000197007"/>
    </source>
</evidence>
<dbReference type="InterPro" id="IPR037682">
    <property type="entry name" value="TonB_C"/>
</dbReference>
<dbReference type="PANTHER" id="PTHR33446:SF2">
    <property type="entry name" value="PROTEIN TONB"/>
    <property type="match status" value="1"/>
</dbReference>
<keyword evidence="5" id="KW-0997">Cell inner membrane</keyword>
<keyword evidence="6" id="KW-0812">Transmembrane</keyword>
<dbReference type="SUPFAM" id="SSF74653">
    <property type="entry name" value="TolA/TonB C-terminal domain"/>
    <property type="match status" value="1"/>
</dbReference>